<dbReference type="SUPFAM" id="SSF53335">
    <property type="entry name" value="S-adenosyl-L-methionine-dependent methyltransferases"/>
    <property type="match status" value="1"/>
</dbReference>
<evidence type="ECO:0000313" key="1">
    <source>
        <dbReference type="EMBL" id="QJA47595.1"/>
    </source>
</evidence>
<dbReference type="EMBL" id="MT144050">
    <property type="protein sequence ID" value="QJA47595.1"/>
    <property type="molecule type" value="Genomic_DNA"/>
</dbReference>
<proteinExistence type="predicted"/>
<accession>A0A6H1ZK03</accession>
<organism evidence="1">
    <name type="scientific">viral metagenome</name>
    <dbReference type="NCBI Taxonomy" id="1070528"/>
    <lineage>
        <taxon>unclassified sequences</taxon>
        <taxon>metagenomes</taxon>
        <taxon>organismal metagenomes</taxon>
    </lineage>
</organism>
<protein>
    <recommendedName>
        <fullName evidence="2">Methyltransferase</fullName>
    </recommendedName>
</protein>
<name>A0A6H1ZK03_9ZZZZ</name>
<reference evidence="1" key="1">
    <citation type="submission" date="2020-03" db="EMBL/GenBank/DDBJ databases">
        <title>The deep terrestrial virosphere.</title>
        <authorList>
            <person name="Holmfeldt K."/>
            <person name="Nilsson E."/>
            <person name="Simone D."/>
            <person name="Lopez-Fernandez M."/>
            <person name="Wu X."/>
            <person name="de Brujin I."/>
            <person name="Lundin D."/>
            <person name="Andersson A."/>
            <person name="Bertilsson S."/>
            <person name="Dopson M."/>
        </authorList>
    </citation>
    <scope>NUCLEOTIDE SEQUENCE</scope>
    <source>
        <strain evidence="1">TM448A00705</strain>
    </source>
</reference>
<dbReference type="AlphaFoldDB" id="A0A6H1ZK03"/>
<gene>
    <name evidence="1" type="ORF">TM448A00705_0009</name>
</gene>
<evidence type="ECO:0008006" key="2">
    <source>
        <dbReference type="Google" id="ProtNLM"/>
    </source>
</evidence>
<dbReference type="InterPro" id="IPR029063">
    <property type="entry name" value="SAM-dependent_MTases_sf"/>
</dbReference>
<sequence length="373" mass="40749">MCNLVDPFFGSGAVLLGRPQPFSGPETVNDKDAFICNFFRAVAADPEAVAHWADKPVNETDQHAVHAWLVGQRDTFVPRLEGDPDFYDARVAGWWCWGICCWIGGGWCSGDGPWHVIDGQLVRDSSNRGVNRQLVHLGDQGQGVNRQRVHLGNAGQGVNRQRVHLGNAGQGVKRQLVHLGDQGQGVNRQRVHLGNAGQGVNRQRVHLGGHSAVGQGINNATEAGLLAWMAALSDRLRRVRVCCGDWTRVLGPSVTEKHGLTGIFLDPPYTAKAGRDGNLYREEDPDIGHAVAAWAIEHGDNPLLRIALCGYEGEYEIPDSWDNYEWSAGDSYGSSASGNRHKERVWFSPACLKPAVTLSLFSNITSNQRTLSP</sequence>